<dbReference type="RefSeq" id="WP_344084336.1">
    <property type="nucleotide sequence ID" value="NZ_BAAAPO010000032.1"/>
</dbReference>
<dbReference type="EMBL" id="BAAAPO010000032">
    <property type="protein sequence ID" value="GAA1795472.1"/>
    <property type="molecule type" value="Genomic_DNA"/>
</dbReference>
<feature type="transmembrane region" description="Helical" evidence="1">
    <location>
        <begin position="117"/>
        <end position="140"/>
    </location>
</feature>
<organism evidence="2 3">
    <name type="scientific">Nostocoides veronense</name>
    <dbReference type="NCBI Taxonomy" id="330836"/>
    <lineage>
        <taxon>Bacteria</taxon>
        <taxon>Bacillati</taxon>
        <taxon>Actinomycetota</taxon>
        <taxon>Actinomycetes</taxon>
        <taxon>Micrococcales</taxon>
        <taxon>Intrasporangiaceae</taxon>
        <taxon>Nostocoides</taxon>
    </lineage>
</organism>
<feature type="transmembrane region" description="Helical" evidence="1">
    <location>
        <begin position="44"/>
        <end position="66"/>
    </location>
</feature>
<evidence type="ECO:0000313" key="3">
    <source>
        <dbReference type="Proteomes" id="UP001499938"/>
    </source>
</evidence>
<evidence type="ECO:0000313" key="2">
    <source>
        <dbReference type="EMBL" id="GAA1795472.1"/>
    </source>
</evidence>
<keyword evidence="3" id="KW-1185">Reference proteome</keyword>
<reference evidence="2 3" key="1">
    <citation type="journal article" date="2019" name="Int. J. Syst. Evol. Microbiol.">
        <title>The Global Catalogue of Microorganisms (GCM) 10K type strain sequencing project: providing services to taxonomists for standard genome sequencing and annotation.</title>
        <authorList>
            <consortium name="The Broad Institute Genomics Platform"/>
            <consortium name="The Broad Institute Genome Sequencing Center for Infectious Disease"/>
            <person name="Wu L."/>
            <person name="Ma J."/>
        </authorList>
    </citation>
    <scope>NUCLEOTIDE SEQUENCE [LARGE SCALE GENOMIC DNA]</scope>
    <source>
        <strain evidence="2 3">JCM 15592</strain>
    </source>
</reference>
<keyword evidence="1" id="KW-0472">Membrane</keyword>
<proteinExistence type="predicted"/>
<comment type="caution">
    <text evidence="2">The sequence shown here is derived from an EMBL/GenBank/DDBJ whole genome shotgun (WGS) entry which is preliminary data.</text>
</comment>
<gene>
    <name evidence="2" type="ORF">GCM10009811_19780</name>
</gene>
<sequence>MTLTTSTIMTALRKWLPAIACSLPLALAMGALFAWRNPEHPTSVAVAAMAVCSWPIIATALQVLWFDRNATNAALESGRGDVETAWFQEAAATAFWATMGGLLFLDGIGSALHLDWLAPIGLAHALVLGVGSFALSYLWLRRRDR</sequence>
<keyword evidence="1" id="KW-0812">Transmembrane</keyword>
<protein>
    <submittedName>
        <fullName evidence="2">Uncharacterized protein</fullName>
    </submittedName>
</protein>
<name>A0ABN2LP13_9MICO</name>
<accession>A0ABN2LP13</accession>
<evidence type="ECO:0000256" key="1">
    <source>
        <dbReference type="SAM" id="Phobius"/>
    </source>
</evidence>
<dbReference type="Proteomes" id="UP001499938">
    <property type="component" value="Unassembled WGS sequence"/>
</dbReference>
<feature type="transmembrane region" description="Helical" evidence="1">
    <location>
        <begin position="86"/>
        <end position="105"/>
    </location>
</feature>
<keyword evidence="1" id="KW-1133">Transmembrane helix</keyword>